<evidence type="ECO:0000256" key="9">
    <source>
        <dbReference type="ARBA" id="ARBA00023157"/>
    </source>
</evidence>
<gene>
    <name evidence="19" type="primary">hs3st3b1b</name>
</gene>
<proteinExistence type="inferred from homology"/>
<keyword evidence="20" id="KW-1185">Reference proteome</keyword>
<evidence type="ECO:0000313" key="19">
    <source>
        <dbReference type="Ensembl" id="ENSSFOP00015042974.1"/>
    </source>
</evidence>
<keyword evidence="10" id="KW-0325">Glycoprotein</keyword>
<feature type="disulfide bond" evidence="14">
    <location>
        <begin position="337"/>
        <end position="349"/>
    </location>
</feature>
<evidence type="ECO:0000256" key="17">
    <source>
        <dbReference type="SAM" id="Phobius"/>
    </source>
</evidence>
<dbReference type="GeneID" id="108930180"/>
<dbReference type="FunFam" id="3.40.50.300:FF:000194">
    <property type="entry name" value="Sulfotransferase"/>
    <property type="match status" value="1"/>
</dbReference>
<organism evidence="19 20">
    <name type="scientific">Scleropages formosus</name>
    <name type="common">Asian bonytongue</name>
    <name type="synonym">Osteoglossum formosum</name>
    <dbReference type="NCBI Taxonomy" id="113540"/>
    <lineage>
        <taxon>Eukaryota</taxon>
        <taxon>Metazoa</taxon>
        <taxon>Chordata</taxon>
        <taxon>Craniata</taxon>
        <taxon>Vertebrata</taxon>
        <taxon>Euteleostomi</taxon>
        <taxon>Actinopterygii</taxon>
        <taxon>Neopterygii</taxon>
        <taxon>Teleostei</taxon>
        <taxon>Osteoglossocephala</taxon>
        <taxon>Osteoglossomorpha</taxon>
        <taxon>Osteoglossiformes</taxon>
        <taxon>Osteoglossidae</taxon>
        <taxon>Scleropages</taxon>
    </lineage>
</organism>
<dbReference type="SUPFAM" id="SSF52540">
    <property type="entry name" value="P-loop containing nucleoside triphosphate hydrolases"/>
    <property type="match status" value="1"/>
</dbReference>
<feature type="active site" description="For sulfotransferase activity" evidence="12">
    <location>
        <position position="148"/>
    </location>
</feature>
<dbReference type="GO" id="GO:0008467">
    <property type="term" value="F:[heparan sulfate]-glucosamine 3-sulfotransferase activity"/>
    <property type="evidence" value="ECO:0007669"/>
    <property type="project" value="TreeGrafter"/>
</dbReference>
<evidence type="ECO:0000256" key="10">
    <source>
        <dbReference type="ARBA" id="ARBA00023180"/>
    </source>
</evidence>
<evidence type="ECO:0000256" key="11">
    <source>
        <dbReference type="ARBA" id="ARBA00060399"/>
    </source>
</evidence>
<evidence type="ECO:0000256" key="13">
    <source>
        <dbReference type="PIRSR" id="PIRSR637359-2"/>
    </source>
</evidence>
<dbReference type="Gene3D" id="3.40.50.300">
    <property type="entry name" value="P-loop containing nucleotide triphosphate hydrolases"/>
    <property type="match status" value="1"/>
</dbReference>
<dbReference type="InterPro" id="IPR000863">
    <property type="entry name" value="Sulfotransferase_dom"/>
</dbReference>
<evidence type="ECO:0000256" key="1">
    <source>
        <dbReference type="ARBA" id="ARBA00004394"/>
    </source>
</evidence>
<dbReference type="InterPro" id="IPR037359">
    <property type="entry name" value="NST/OST"/>
</dbReference>
<evidence type="ECO:0000256" key="12">
    <source>
        <dbReference type="PIRSR" id="PIRSR637359-1"/>
    </source>
</evidence>
<evidence type="ECO:0000256" key="14">
    <source>
        <dbReference type="PIRSR" id="PIRSR637359-3"/>
    </source>
</evidence>
<evidence type="ECO:0000259" key="18">
    <source>
        <dbReference type="Pfam" id="PF00685"/>
    </source>
</evidence>
<dbReference type="AlphaFoldDB" id="A0A8C9SWA0"/>
<feature type="region of interest" description="Disordered" evidence="16">
    <location>
        <begin position="78"/>
        <end position="133"/>
    </location>
</feature>
<evidence type="ECO:0000256" key="5">
    <source>
        <dbReference type="ARBA" id="ARBA00022968"/>
    </source>
</evidence>
<evidence type="ECO:0000256" key="7">
    <source>
        <dbReference type="ARBA" id="ARBA00023034"/>
    </source>
</evidence>
<evidence type="ECO:0000256" key="4">
    <source>
        <dbReference type="ARBA" id="ARBA00022692"/>
    </source>
</evidence>
<dbReference type="Proteomes" id="UP000694397">
    <property type="component" value="Chromosome 1"/>
</dbReference>
<dbReference type="PANTHER" id="PTHR10605">
    <property type="entry name" value="HEPARAN SULFATE SULFOTRANSFERASE"/>
    <property type="match status" value="1"/>
</dbReference>
<feature type="binding site" evidence="13">
    <location>
        <position position="229"/>
    </location>
    <ligand>
        <name>3'-phosphoadenylyl sulfate</name>
        <dbReference type="ChEBI" id="CHEBI:58339"/>
    </ligand>
</feature>
<dbReference type="Ensembl" id="ENSSFOT00015080562.1">
    <property type="protein sequence ID" value="ENSSFOP00015042974.1"/>
    <property type="gene ID" value="ENSSFOG00015027280.1"/>
</dbReference>
<name>A0A8C9SWA0_SCLFO</name>
<evidence type="ECO:0000256" key="6">
    <source>
        <dbReference type="ARBA" id="ARBA00022989"/>
    </source>
</evidence>
<dbReference type="PANTHER" id="PTHR10605:SF7">
    <property type="entry name" value="HEPARAN SULFATE GLUCOSAMINE 3-O-SULFOTRANSFERASE 3B1"/>
    <property type="match status" value="1"/>
</dbReference>
<dbReference type="RefSeq" id="XP_018600815.2">
    <property type="nucleotide sequence ID" value="XM_018745299.2"/>
</dbReference>
<protein>
    <recommendedName>
        <fullName evidence="15">Sulfotransferase</fullName>
        <ecNumber evidence="15">2.8.2.-</ecNumber>
    </recommendedName>
</protein>
<keyword evidence="4 17" id="KW-0812">Transmembrane</keyword>
<evidence type="ECO:0000313" key="20">
    <source>
        <dbReference type="Proteomes" id="UP000694397"/>
    </source>
</evidence>
<feature type="binding site" evidence="13">
    <location>
        <position position="237"/>
    </location>
    <ligand>
        <name>3'-phosphoadenylyl sulfate</name>
        <dbReference type="ChEBI" id="CHEBI:58339"/>
    </ligand>
</feature>
<reference evidence="19" key="3">
    <citation type="submission" date="2025-09" db="UniProtKB">
        <authorList>
            <consortium name="Ensembl"/>
        </authorList>
    </citation>
    <scope>IDENTIFICATION</scope>
</reference>
<comment type="similarity">
    <text evidence="2 15">Belongs to the sulfotransferase 1 family.</text>
</comment>
<dbReference type="Pfam" id="PF00685">
    <property type="entry name" value="Sulfotransfer_1"/>
    <property type="match status" value="1"/>
</dbReference>
<keyword evidence="6 17" id="KW-1133">Transmembrane helix</keyword>
<evidence type="ECO:0000256" key="16">
    <source>
        <dbReference type="SAM" id="MobiDB-lite"/>
    </source>
</evidence>
<dbReference type="GO" id="GO:0000139">
    <property type="term" value="C:Golgi membrane"/>
    <property type="evidence" value="ECO:0007669"/>
    <property type="project" value="UniProtKB-SubCell"/>
</dbReference>
<dbReference type="OrthoDB" id="411451at2759"/>
<reference evidence="19" key="2">
    <citation type="submission" date="2025-08" db="UniProtKB">
        <authorList>
            <consortium name="Ensembl"/>
        </authorList>
    </citation>
    <scope>IDENTIFICATION</scope>
</reference>
<comment type="subcellular location">
    <subcellularLocation>
        <location evidence="11">Endomembrane system</location>
        <topology evidence="11">Single-pass type II membrane protein</topology>
    </subcellularLocation>
    <subcellularLocation>
        <location evidence="1">Golgi apparatus membrane</location>
    </subcellularLocation>
</comment>
<reference evidence="19 20" key="1">
    <citation type="submission" date="2019-04" db="EMBL/GenBank/DDBJ databases">
        <authorList>
            <consortium name="Wellcome Sanger Institute Data Sharing"/>
        </authorList>
    </citation>
    <scope>NUCLEOTIDE SEQUENCE [LARGE SCALE GENOMIC DNA]</scope>
</reference>
<evidence type="ECO:0000256" key="15">
    <source>
        <dbReference type="RuleBase" id="RU361155"/>
    </source>
</evidence>
<evidence type="ECO:0000256" key="8">
    <source>
        <dbReference type="ARBA" id="ARBA00023136"/>
    </source>
</evidence>
<keyword evidence="9 14" id="KW-1015">Disulfide bond</keyword>
<keyword evidence="8 17" id="KW-0472">Membrane</keyword>
<feature type="transmembrane region" description="Helical" evidence="17">
    <location>
        <begin position="21"/>
        <end position="37"/>
    </location>
</feature>
<dbReference type="EC" id="2.8.2.-" evidence="15"/>
<feature type="domain" description="Sulfotransferase" evidence="18">
    <location>
        <begin position="139"/>
        <end position="374"/>
    </location>
</feature>
<dbReference type="GeneTree" id="ENSGT00940000154768"/>
<evidence type="ECO:0000256" key="3">
    <source>
        <dbReference type="ARBA" id="ARBA00022679"/>
    </source>
</evidence>
<dbReference type="InterPro" id="IPR027417">
    <property type="entry name" value="P-loop_NTPase"/>
</dbReference>
<feature type="binding site" evidence="13">
    <location>
        <begin position="354"/>
        <end position="358"/>
    </location>
    <ligand>
        <name>3'-phosphoadenylyl sulfate</name>
        <dbReference type="ChEBI" id="CHEBI:58339"/>
    </ligand>
</feature>
<keyword evidence="7" id="KW-0333">Golgi apparatus</keyword>
<sequence>MEYSPIISNLYALSVSPVKKKLLVLGIMFLLWVYMLYSCVGYCTSVPSAMVDPHRSKERTEGARVDLVSKLVPKKPQGWVDLESDDDEPSLRTPSRDLLNNDADTERAEDWDELGTEQRPPEPSAMSTFSNGSGTKKLPQAIIIGVKKGGTRALLEFLRVHPDVRAVGAEPHFFDRNYDKGLRWYRELMPKTLEGQITMEKTPSYFVTREAPARIYAMSRDTKLIVVVRDPVTRAISDYTQTLSKKPDIPTFESLTFKNRSTGLIDTSWSAVQIGIYAKHLDNWLQFFPMRQILFVSGERLIRDPAGELGRVQDFLGLKRIITDKHFYFNQTKGFPCLKKAEGSSKPHCLGKTKGRTHPNIDPEVVRRLRDFYRPFNMKFYQMTGHNFGWN</sequence>
<keyword evidence="5" id="KW-0735">Signal-anchor</keyword>
<accession>A0A8C9SWA0</accession>
<feature type="binding site" evidence="13">
    <location>
        <begin position="148"/>
        <end position="152"/>
    </location>
    <ligand>
        <name>3'-phosphoadenylyl sulfate</name>
        <dbReference type="ChEBI" id="CHEBI:58339"/>
    </ligand>
</feature>
<evidence type="ECO:0000256" key="2">
    <source>
        <dbReference type="ARBA" id="ARBA00005771"/>
    </source>
</evidence>
<keyword evidence="3 15" id="KW-0808">Transferase</keyword>